<protein>
    <submittedName>
        <fullName evidence="3">Penicillin-binding protein A</fullName>
    </submittedName>
</protein>
<proteinExistence type="predicted"/>
<dbReference type="InterPro" id="IPR001460">
    <property type="entry name" value="PCN-bd_Tpept"/>
</dbReference>
<dbReference type="Pfam" id="PF21922">
    <property type="entry name" value="PBP_dimer_2"/>
    <property type="match status" value="1"/>
</dbReference>
<name>A0ABY1VRL1_9ACTO</name>
<reference evidence="3 4" key="1">
    <citation type="submission" date="2018-06" db="EMBL/GenBank/DDBJ databases">
        <authorList>
            <consortium name="Pathogen Informatics"/>
            <person name="Doyle S."/>
        </authorList>
    </citation>
    <scope>NUCLEOTIDE SEQUENCE [LARGE SCALE GENOMIC DNA]</scope>
    <source>
        <strain evidence="3 4">NCTC11535</strain>
    </source>
</reference>
<sequence>MSISALNKSVHRLQALAVVLFVTLCVGLSSVQFFARPSLWEKGSPSALGSNNDLRQDPRNPRILIERYSRPRGSIVARGSDGATVTLASSTKDENGYYTRSYADGPLYSHVTGYISMTQQASTGLEQTEDSVLTGRAQSLWWSRLRDAIRNQNQRGGSIETTIDPKIQKAAQEALGNRSGSVVAMDPRTGAILALVSTPTFDPNPLASLNSSTALDASKSLAAQSGAPLVNRALNGQYAPGSTFKILTAAAGIRSGKVKPDTQVSAPDRITLPGTNHQMENYAGESCGNGVVSLSYAFARSCNTPFAQLGMDVGEKSLRAEAEAWGFNSQVSVPLHVTDSVYTPNGDDQARTALAGIGQGGVTSTPLMMAMVAATVANQGQQMQPHLISRVLDQRLNTVQKTQPQVLRTPISKDTAKSLSTMMQQVVGSGTGTTAQVAGVTVAGKTGTAESDSQQAGDGPTTWFIGFAGTDIAKPTIALAVVLDSGPQTNHGTGGSLAGPIAAQVIDAAVDQ</sequence>
<dbReference type="InterPro" id="IPR050515">
    <property type="entry name" value="Beta-lactam/transpept"/>
</dbReference>
<dbReference type="Gene3D" id="3.90.1310.10">
    <property type="entry name" value="Penicillin-binding protein 2a (Domain 2)"/>
    <property type="match status" value="1"/>
</dbReference>
<dbReference type="InterPro" id="IPR054120">
    <property type="entry name" value="PBPA_dimer"/>
</dbReference>
<dbReference type="InterPro" id="IPR012338">
    <property type="entry name" value="Beta-lactam/transpept-like"/>
</dbReference>
<evidence type="ECO:0000313" key="3">
    <source>
        <dbReference type="EMBL" id="SPT54382.1"/>
    </source>
</evidence>
<evidence type="ECO:0000259" key="2">
    <source>
        <dbReference type="Pfam" id="PF21922"/>
    </source>
</evidence>
<organism evidence="3 4">
    <name type="scientific">Actinomyces bovis</name>
    <dbReference type="NCBI Taxonomy" id="1658"/>
    <lineage>
        <taxon>Bacteria</taxon>
        <taxon>Bacillati</taxon>
        <taxon>Actinomycetota</taxon>
        <taxon>Actinomycetes</taxon>
        <taxon>Actinomycetales</taxon>
        <taxon>Actinomycetaceae</taxon>
        <taxon>Actinomyces</taxon>
    </lineage>
</organism>
<dbReference type="EMBL" id="UAPQ01000011">
    <property type="protein sequence ID" value="SPT54382.1"/>
    <property type="molecule type" value="Genomic_DNA"/>
</dbReference>
<dbReference type="RefSeq" id="WP_111837282.1">
    <property type="nucleotide sequence ID" value="NZ_UAPQ01000011.1"/>
</dbReference>
<dbReference type="Proteomes" id="UP000250006">
    <property type="component" value="Unassembled WGS sequence"/>
</dbReference>
<dbReference type="PANTHER" id="PTHR30627">
    <property type="entry name" value="PEPTIDOGLYCAN D,D-TRANSPEPTIDASE"/>
    <property type="match status" value="1"/>
</dbReference>
<feature type="domain" description="Penicillin-binding protein transpeptidase" evidence="1">
    <location>
        <begin position="180"/>
        <end position="506"/>
    </location>
</feature>
<comment type="caution">
    <text evidence="3">The sequence shown here is derived from an EMBL/GenBank/DDBJ whole genome shotgun (WGS) entry which is preliminary data.</text>
</comment>
<keyword evidence="4" id="KW-1185">Reference proteome</keyword>
<accession>A0ABY1VRL1</accession>
<dbReference type="SUPFAM" id="SSF56601">
    <property type="entry name" value="beta-lactamase/transpeptidase-like"/>
    <property type="match status" value="1"/>
</dbReference>
<dbReference type="Gene3D" id="3.40.710.10">
    <property type="entry name" value="DD-peptidase/beta-lactamase superfamily"/>
    <property type="match status" value="1"/>
</dbReference>
<gene>
    <name evidence="3" type="primary">pbpA</name>
    <name evidence="3" type="ORF">NCTC11535_02097</name>
</gene>
<evidence type="ECO:0000259" key="1">
    <source>
        <dbReference type="Pfam" id="PF00905"/>
    </source>
</evidence>
<evidence type="ECO:0000313" key="4">
    <source>
        <dbReference type="Proteomes" id="UP000250006"/>
    </source>
</evidence>
<dbReference type="Pfam" id="PF00905">
    <property type="entry name" value="Transpeptidase"/>
    <property type="match status" value="1"/>
</dbReference>
<feature type="domain" description="Penicillin binding protein A dimerisation" evidence="2">
    <location>
        <begin position="72"/>
        <end position="159"/>
    </location>
</feature>
<dbReference type="PANTHER" id="PTHR30627:SF24">
    <property type="entry name" value="PENICILLIN-BINDING PROTEIN 4B"/>
    <property type="match status" value="1"/>
</dbReference>